<reference evidence="1 2" key="1">
    <citation type="submission" date="2013-12" db="EMBL/GenBank/DDBJ databases">
        <title>Draft genome of the parsitic nematode Ancylostoma duodenale.</title>
        <authorList>
            <person name="Mitreva M."/>
        </authorList>
    </citation>
    <scope>NUCLEOTIDE SEQUENCE [LARGE SCALE GENOMIC DNA]</scope>
    <source>
        <strain evidence="1 2">Zhejiang</strain>
    </source>
</reference>
<protein>
    <submittedName>
        <fullName evidence="1">Uncharacterized protein</fullName>
    </submittedName>
</protein>
<dbReference type="AlphaFoldDB" id="A0A0C2GXJ0"/>
<accession>A0A0C2GXJ0</accession>
<name>A0A0C2GXJ0_9BILA</name>
<evidence type="ECO:0000313" key="2">
    <source>
        <dbReference type="Proteomes" id="UP000054047"/>
    </source>
</evidence>
<evidence type="ECO:0000313" key="1">
    <source>
        <dbReference type="EMBL" id="KIH63774.1"/>
    </source>
</evidence>
<dbReference type="OrthoDB" id="10018316at2759"/>
<organism evidence="1 2">
    <name type="scientific">Ancylostoma duodenale</name>
    <dbReference type="NCBI Taxonomy" id="51022"/>
    <lineage>
        <taxon>Eukaryota</taxon>
        <taxon>Metazoa</taxon>
        <taxon>Ecdysozoa</taxon>
        <taxon>Nematoda</taxon>
        <taxon>Chromadorea</taxon>
        <taxon>Rhabditida</taxon>
        <taxon>Rhabditina</taxon>
        <taxon>Rhabditomorpha</taxon>
        <taxon>Strongyloidea</taxon>
        <taxon>Ancylostomatidae</taxon>
        <taxon>Ancylostomatinae</taxon>
        <taxon>Ancylostoma</taxon>
    </lineage>
</organism>
<keyword evidence="2" id="KW-1185">Reference proteome</keyword>
<dbReference type="EMBL" id="KN728440">
    <property type="protein sequence ID" value="KIH63774.1"/>
    <property type="molecule type" value="Genomic_DNA"/>
</dbReference>
<proteinExistence type="predicted"/>
<gene>
    <name evidence="1" type="ORF">ANCDUO_05924</name>
</gene>
<sequence length="72" mass="8057">MAMFTPTELKAEFKEILNFTTFLCSVLVREVRQRAASHGTVEAATSIADYLQPSSAQKGWLLLNSIYFLIST</sequence>
<dbReference type="Proteomes" id="UP000054047">
    <property type="component" value="Unassembled WGS sequence"/>
</dbReference>